<proteinExistence type="predicted"/>
<keyword evidence="4" id="KW-1185">Reference proteome</keyword>
<dbReference type="EMBL" id="RPDH01000003">
    <property type="protein sequence ID" value="RPE05449.1"/>
    <property type="molecule type" value="Genomic_DNA"/>
</dbReference>
<feature type="domain" description="GAD-related" evidence="1">
    <location>
        <begin position="5"/>
        <end position="63"/>
    </location>
</feature>
<dbReference type="Pfam" id="PF08906">
    <property type="entry name" value="T6SS_Tdi1_C"/>
    <property type="match status" value="1"/>
</dbReference>
<evidence type="ECO:0000259" key="1">
    <source>
        <dbReference type="Pfam" id="PF08887"/>
    </source>
</evidence>
<feature type="domain" description="T6SS immunity protein Tdi1 C-terminal" evidence="2">
    <location>
        <begin position="114"/>
        <end position="183"/>
    </location>
</feature>
<dbReference type="RefSeq" id="WP_123849094.1">
    <property type="nucleotide sequence ID" value="NZ_RPDH01000003.1"/>
</dbReference>
<gene>
    <name evidence="3" type="ORF">EGT74_23985</name>
</gene>
<reference evidence="3 4" key="1">
    <citation type="submission" date="2018-11" db="EMBL/GenBank/DDBJ databases">
        <title>Chitinophaga lutea sp.nov., isolate from arsenic contaminated soil.</title>
        <authorList>
            <person name="Zong Y."/>
        </authorList>
    </citation>
    <scope>NUCLEOTIDE SEQUENCE [LARGE SCALE GENOMIC DNA]</scope>
    <source>
        <strain evidence="3 4">ZY74</strain>
    </source>
</reference>
<dbReference type="Pfam" id="PF08887">
    <property type="entry name" value="GAD-like"/>
    <property type="match status" value="1"/>
</dbReference>
<accession>A0A3N4PG01</accession>
<evidence type="ECO:0000313" key="4">
    <source>
        <dbReference type="Proteomes" id="UP000278351"/>
    </source>
</evidence>
<organism evidence="3 4">
    <name type="scientific">Chitinophaga lutea</name>
    <dbReference type="NCBI Taxonomy" id="2488634"/>
    <lineage>
        <taxon>Bacteria</taxon>
        <taxon>Pseudomonadati</taxon>
        <taxon>Bacteroidota</taxon>
        <taxon>Chitinophagia</taxon>
        <taxon>Chitinophagales</taxon>
        <taxon>Chitinophagaceae</taxon>
        <taxon>Chitinophaga</taxon>
    </lineage>
</organism>
<protein>
    <submittedName>
        <fullName evidence="3">DUF1851 domain-containing protein</fullName>
    </submittedName>
</protein>
<dbReference type="OrthoDB" id="2216648at2"/>
<evidence type="ECO:0000313" key="3">
    <source>
        <dbReference type="EMBL" id="RPE05449.1"/>
    </source>
</evidence>
<dbReference type="AlphaFoldDB" id="A0A3N4PG01"/>
<dbReference type="InterPro" id="IPR014983">
    <property type="entry name" value="GAD-rel"/>
</dbReference>
<comment type="caution">
    <text evidence="3">The sequence shown here is derived from an EMBL/GenBank/DDBJ whole genome shotgun (WGS) entry which is preliminary data.</text>
</comment>
<sequence>MDEIDIFLRKHPKDEGTFTPASEATIRKYTGKVPDFLIEMWKADGFCSFNNGFFWLVDPDDLRQETEQAADLQGVTPLVRTGLGGVIFEQGGTHHSFDPAYLDVTTYEEFGLADLLNFSVTADESLNEYYYFNLYEKARKRLGPITYEECYGFVPAIALGGELNANNLQKVELKSYLQILSQLE</sequence>
<dbReference type="InterPro" id="IPR015002">
    <property type="entry name" value="T6SS_Tdi1_C"/>
</dbReference>
<dbReference type="Proteomes" id="UP000278351">
    <property type="component" value="Unassembled WGS sequence"/>
</dbReference>
<evidence type="ECO:0000259" key="2">
    <source>
        <dbReference type="Pfam" id="PF08906"/>
    </source>
</evidence>
<name>A0A3N4PG01_9BACT</name>